<evidence type="ECO:0000313" key="5">
    <source>
        <dbReference type="Proteomes" id="UP000219775"/>
    </source>
</evidence>
<accession>A0A2A8BYY5</accession>
<keyword evidence="1" id="KW-0175">Coiled coil</keyword>
<evidence type="ECO:0000259" key="3">
    <source>
        <dbReference type="Pfam" id="PF10145"/>
    </source>
</evidence>
<protein>
    <recommendedName>
        <fullName evidence="3">Phage tail tape measure protein domain-containing protein</fullName>
    </recommendedName>
</protein>
<dbReference type="Pfam" id="PF10145">
    <property type="entry name" value="PhageMin_Tail"/>
    <property type="match status" value="1"/>
</dbReference>
<dbReference type="EMBL" id="NUDP01000117">
    <property type="protein sequence ID" value="PEM65340.1"/>
    <property type="molecule type" value="Genomic_DNA"/>
</dbReference>
<evidence type="ECO:0000313" key="4">
    <source>
        <dbReference type="EMBL" id="PEM65340.1"/>
    </source>
</evidence>
<organism evidence="4 5">
    <name type="scientific">Bacillus pseudomycoides</name>
    <dbReference type="NCBI Taxonomy" id="64104"/>
    <lineage>
        <taxon>Bacteria</taxon>
        <taxon>Bacillati</taxon>
        <taxon>Bacillota</taxon>
        <taxon>Bacilli</taxon>
        <taxon>Bacillales</taxon>
        <taxon>Bacillaceae</taxon>
        <taxon>Bacillus</taxon>
        <taxon>Bacillus cereus group</taxon>
    </lineage>
</organism>
<feature type="coiled-coil region" evidence="1">
    <location>
        <begin position="133"/>
        <end position="223"/>
    </location>
</feature>
<feature type="domain" description="Phage tail tape measure protein" evidence="3">
    <location>
        <begin position="337"/>
        <end position="511"/>
    </location>
</feature>
<proteinExistence type="predicted"/>
<sequence length="1064" mass="115351">MSANVGSISVDVGIDLTAFNKGMEMLQSGLKRTTSNLSSLGNEIRESVQRPLNNTQSAISDTTRRFSEATSESRRFTQTIQQTGNASQGMRQVTSSVEELQKEMLKASYSSAGTAQKINELGSDLRGLTAVKLDVMNKEFQQLARESGQAENSVEMLGKKLEMQRGAMSSLDGTIKAHEKALERLKANYGENSREVMEHKQKLLDLKGAYSQLDTEMQQTQNQLNKGFNFSSITNGLRSVTEGVGEATSSFGGLGGIIAKSPLILAGAALAGVGIAAGKMAIDTSNAQAQIQASLGTTKQEAIHLTDAAKSVWRQGFGEDMTQVAGDLITVKKNMREIPVEKLGEMTKNGEILAQTFGVEVNESTRAANTLMKEFGVTGTEAFDTLTVGYQKGLDYSDDFLDTVREYSPLFQKAGFSMDEMMNILISGAEEGAFNLDYVADAVKEFNIRVKDGSKGVTEAFDQLGGNAKATWEKFNEGKATSKDVMSAVIQDLKAQDNQVTQNQLGVALFGTKWEDLESDVMLALDPTVNKLGEVKGATEKAGEAVQGTLGAKFKEFGRESSVFFEPLTEAFGKLVDGTNKLLKNHNEAMNQMNESTKPVAEMFSKDLPEGVIKAAQGFSKLNSESQLKLQEMFASSSAISQQMRDDMAAKFDGMKEDAVAKLQERQATETQLQKDYLNSQMGLSQEEKNNRLTALSEKHAAEIESLNTQNAQAKSILDLAMKDENGLTQEHYNSLKTLMDGYYSTSLSSMNASESQKSAIKDQYNAFMHNKEIDFSNKLIQTAEDTKNKNVQVAKDMMEQKLQAIQQGVQSGTITSEQAKNDLIRIAQDEYNGVVRSEEQKVEKVKSLFSDMSASTKASAQDLSNGVIGNFRTLATETSSQFNFARDSAIGQFKEMASQVQSQAQGTSSSAVGEFKTMSSTISGMTINSPTINPPKIPEITATPFTQDVGGQAVTLPKFGLSWRAFATGGIVTGATNALIGEAGTEAVVPLSNKSKMKPFATAVADMIADKKTSDSTGNTGNQTVIKIESLVVREEADIKKIADELDKRKRFAERAGGNFVYA</sequence>
<reference evidence="4 5" key="1">
    <citation type="submission" date="2017-09" db="EMBL/GenBank/DDBJ databases">
        <title>Large-scale bioinformatics analysis of Bacillus genomes uncovers conserved roles of natural products in bacterial physiology.</title>
        <authorList>
            <consortium name="Agbiome Team Llc"/>
            <person name="Bleich R.M."/>
            <person name="Grubbs K.J."/>
            <person name="Santa Maria K.C."/>
            <person name="Allen S.E."/>
            <person name="Farag S."/>
            <person name="Shank E.A."/>
            <person name="Bowers A."/>
        </authorList>
    </citation>
    <scope>NUCLEOTIDE SEQUENCE [LARGE SCALE GENOMIC DNA]</scope>
    <source>
        <strain evidence="4 5">AFS009893</strain>
    </source>
</reference>
<dbReference type="AlphaFoldDB" id="A0A2A8BYY5"/>
<feature type="region of interest" description="Disordered" evidence="2">
    <location>
        <begin position="53"/>
        <end position="75"/>
    </location>
</feature>
<dbReference type="Proteomes" id="UP000219775">
    <property type="component" value="Unassembled WGS sequence"/>
</dbReference>
<gene>
    <name evidence="4" type="ORF">CN613_25700</name>
</gene>
<comment type="caution">
    <text evidence="4">The sequence shown here is derived from an EMBL/GenBank/DDBJ whole genome shotgun (WGS) entry which is preliminary data.</text>
</comment>
<dbReference type="RefSeq" id="WP_098129107.1">
    <property type="nucleotide sequence ID" value="NZ_NUDP01000117.1"/>
</dbReference>
<feature type="compositionally biased region" description="Basic and acidic residues" evidence="2">
    <location>
        <begin position="62"/>
        <end position="75"/>
    </location>
</feature>
<name>A0A2A8BYY5_9BACI</name>
<evidence type="ECO:0000256" key="1">
    <source>
        <dbReference type="SAM" id="Coils"/>
    </source>
</evidence>
<dbReference type="InterPro" id="IPR010090">
    <property type="entry name" value="Phage_tape_meas"/>
</dbReference>
<evidence type="ECO:0000256" key="2">
    <source>
        <dbReference type="SAM" id="MobiDB-lite"/>
    </source>
</evidence>